<organism evidence="14 15">
    <name type="scientific">Aquamicrobium aerolatum DSM 21857</name>
    <dbReference type="NCBI Taxonomy" id="1121003"/>
    <lineage>
        <taxon>Bacteria</taxon>
        <taxon>Pseudomonadati</taxon>
        <taxon>Pseudomonadota</taxon>
        <taxon>Alphaproteobacteria</taxon>
        <taxon>Hyphomicrobiales</taxon>
        <taxon>Phyllobacteriaceae</taxon>
        <taxon>Aerobium</taxon>
    </lineage>
</organism>
<name>A0A1I3SRG6_9HYPH</name>
<evidence type="ECO:0000256" key="3">
    <source>
        <dbReference type="ARBA" id="ARBA00022670"/>
    </source>
</evidence>
<evidence type="ECO:0000313" key="15">
    <source>
        <dbReference type="Proteomes" id="UP000242763"/>
    </source>
</evidence>
<proteinExistence type="inferred from homology"/>
<evidence type="ECO:0000256" key="13">
    <source>
        <dbReference type="SAM" id="Phobius"/>
    </source>
</evidence>
<keyword evidence="9" id="KW-0961">Cell wall biogenesis/degradation</keyword>
<keyword evidence="13" id="KW-1133">Transmembrane helix</keyword>
<dbReference type="InterPro" id="IPR009045">
    <property type="entry name" value="Zn_M74/Hedgehog-like"/>
</dbReference>
<reference evidence="15" key="1">
    <citation type="submission" date="2016-10" db="EMBL/GenBank/DDBJ databases">
        <authorList>
            <person name="Varghese N."/>
            <person name="Submissions S."/>
        </authorList>
    </citation>
    <scope>NUCLEOTIDE SEQUENCE [LARGE SCALE GENOMIC DNA]</scope>
    <source>
        <strain evidence="15">DSM 21857</strain>
    </source>
</reference>
<evidence type="ECO:0000256" key="2">
    <source>
        <dbReference type="ARBA" id="ARBA00004776"/>
    </source>
</evidence>
<dbReference type="GO" id="GO:0006508">
    <property type="term" value="P:proteolysis"/>
    <property type="evidence" value="ECO:0007669"/>
    <property type="project" value="UniProtKB-KW"/>
</dbReference>
<evidence type="ECO:0000256" key="9">
    <source>
        <dbReference type="ARBA" id="ARBA00023316"/>
    </source>
</evidence>
<dbReference type="SUPFAM" id="SSF55166">
    <property type="entry name" value="Hedgehog/DD-peptidase"/>
    <property type="match status" value="1"/>
</dbReference>
<gene>
    <name evidence="14" type="ORF">SAMN03080618_03419</name>
</gene>
<feature type="compositionally biased region" description="Basic and acidic residues" evidence="12">
    <location>
        <begin position="552"/>
        <end position="561"/>
    </location>
</feature>
<dbReference type="Gene3D" id="3.30.1380.10">
    <property type="match status" value="1"/>
</dbReference>
<keyword evidence="15" id="KW-1185">Reference proteome</keyword>
<keyword evidence="7" id="KW-0862">Zinc</keyword>
<keyword evidence="6" id="KW-0378">Hydrolase</keyword>
<evidence type="ECO:0000256" key="12">
    <source>
        <dbReference type="SAM" id="MobiDB-lite"/>
    </source>
</evidence>
<keyword evidence="13" id="KW-0472">Membrane</keyword>
<dbReference type="Proteomes" id="UP000242763">
    <property type="component" value="Unassembled WGS sequence"/>
</dbReference>
<comment type="similarity">
    <text evidence="10">Belongs to the peptidase M15 family.</text>
</comment>
<protein>
    <recommendedName>
        <fullName evidence="11">Murein endopeptidase K</fullName>
    </recommendedName>
</protein>
<evidence type="ECO:0000256" key="7">
    <source>
        <dbReference type="ARBA" id="ARBA00022833"/>
    </source>
</evidence>
<keyword evidence="4" id="KW-0479">Metal-binding</keyword>
<accession>A0A1I3SRG6</accession>
<keyword evidence="8" id="KW-0482">Metalloprotease</keyword>
<evidence type="ECO:0000256" key="8">
    <source>
        <dbReference type="ARBA" id="ARBA00023049"/>
    </source>
</evidence>
<comment type="pathway">
    <text evidence="2">Cell wall biogenesis; cell wall polysaccharide biosynthesis.</text>
</comment>
<dbReference type="PANTHER" id="PTHR37425:SF1">
    <property type="entry name" value="OUTER MEMBRANE PROTEIN"/>
    <property type="match status" value="1"/>
</dbReference>
<feature type="compositionally biased region" description="Low complexity" evidence="12">
    <location>
        <begin position="294"/>
        <end position="310"/>
    </location>
</feature>
<dbReference type="EMBL" id="FORF01000033">
    <property type="protein sequence ID" value="SFJ60037.1"/>
    <property type="molecule type" value="Genomic_DNA"/>
</dbReference>
<sequence>MYVTLLDSDPGTIPQPTRRRVLSILNRTDMGWRLEGNARLKWLGGLVAAMIVSFCLAAPASAQTRSLKLYFIHTKEKAEITYMRNGRYDQRGLEQVNRFLRDWRRNEPAKMDPKLLDVVWQVYQAVGARDYIHVVSAYRSPATNNMLRGRSSGVAENSQHTRGKAMDFYIPGVPLAKLRAAAFKIEGGGVGYYPKSGSPFVHLDVGNVRSWPRMSRSELMALFPDGRTIHVPADGKPLPGYQQAMAAYKSRSGAPVQIASASPSAGESGAPSRGLLSAIFGGGNNARPSETVREAPVAAQRPAAAPRLEAPQPAAPVAAPAETIIAALPERSAPVPGAAPRPLVAIGAPAAAPLIAGLPERPVAPVSVDETATALALNVPLPSPRPNYAPSVAPAAAVQVAAATPAVEADMPIAAIAAERGSAAGSTAIAEMLAATASDKRADVVFTNHPIPTFRPSLDNAGERQVAALSGEQGAGDVFVLASLPSTEQRSEAAELKAALRAEIPDVATIKNERNAALSASPRQALIARSNGSDVSAALDSGVRTTAKSSKPRAEQARPDPRAVAIPVQKELTRWAFVRDLDVKSAGGTAEPAKAHDIVRAAPKTVYTAGFQQVIPNADVNRFSGKAVTFMSVARFN</sequence>
<dbReference type="AlphaFoldDB" id="A0A1I3SRG6"/>
<evidence type="ECO:0000256" key="10">
    <source>
        <dbReference type="ARBA" id="ARBA00093448"/>
    </source>
</evidence>
<evidence type="ECO:0000256" key="4">
    <source>
        <dbReference type="ARBA" id="ARBA00022723"/>
    </source>
</evidence>
<evidence type="ECO:0000256" key="5">
    <source>
        <dbReference type="ARBA" id="ARBA00022729"/>
    </source>
</evidence>
<dbReference type="STRING" id="1121003.SAMN03080618_03419"/>
<keyword evidence="5" id="KW-0732">Signal</keyword>
<dbReference type="CDD" id="cd14844">
    <property type="entry name" value="Zn-DD-carboxypeptidase_like"/>
    <property type="match status" value="1"/>
</dbReference>
<dbReference type="GO" id="GO:0008237">
    <property type="term" value="F:metallopeptidase activity"/>
    <property type="evidence" value="ECO:0007669"/>
    <property type="project" value="UniProtKB-KW"/>
</dbReference>
<evidence type="ECO:0000256" key="11">
    <source>
        <dbReference type="ARBA" id="ARBA00093666"/>
    </source>
</evidence>
<dbReference type="Pfam" id="PF05951">
    <property type="entry name" value="Peptidase_M15_2"/>
    <property type="match status" value="1"/>
</dbReference>
<dbReference type="InterPro" id="IPR010275">
    <property type="entry name" value="MepK"/>
</dbReference>
<keyword evidence="3" id="KW-0645">Protease</keyword>
<dbReference type="GO" id="GO:0071555">
    <property type="term" value="P:cell wall organization"/>
    <property type="evidence" value="ECO:0007669"/>
    <property type="project" value="UniProtKB-KW"/>
</dbReference>
<feature type="transmembrane region" description="Helical" evidence="13">
    <location>
        <begin position="42"/>
        <end position="62"/>
    </location>
</feature>
<feature type="region of interest" description="Disordered" evidence="12">
    <location>
        <begin position="542"/>
        <end position="561"/>
    </location>
</feature>
<dbReference type="GO" id="GO:0046872">
    <property type="term" value="F:metal ion binding"/>
    <property type="evidence" value="ECO:0007669"/>
    <property type="project" value="UniProtKB-KW"/>
</dbReference>
<dbReference type="PANTHER" id="PTHR37425">
    <property type="match status" value="1"/>
</dbReference>
<evidence type="ECO:0000256" key="6">
    <source>
        <dbReference type="ARBA" id="ARBA00022801"/>
    </source>
</evidence>
<comment type="cofactor">
    <cofactor evidence="1">
        <name>Zn(2+)</name>
        <dbReference type="ChEBI" id="CHEBI:29105"/>
    </cofactor>
</comment>
<keyword evidence="13" id="KW-0812">Transmembrane</keyword>
<feature type="region of interest" description="Disordered" evidence="12">
    <location>
        <begin position="279"/>
        <end position="310"/>
    </location>
</feature>
<evidence type="ECO:0000313" key="14">
    <source>
        <dbReference type="EMBL" id="SFJ60037.1"/>
    </source>
</evidence>
<evidence type="ECO:0000256" key="1">
    <source>
        <dbReference type="ARBA" id="ARBA00001947"/>
    </source>
</evidence>